<sequence length="57" mass="5672">MNRLSATAKIGIGMLVVAAVVAVPVVLNLPEAWLGGVIVLALAANGIVLIVNAARAP</sequence>
<evidence type="ECO:0000256" key="1">
    <source>
        <dbReference type="SAM" id="Phobius"/>
    </source>
</evidence>
<keyword evidence="1" id="KW-0472">Membrane</keyword>
<accession>A0A6M4GSI3</accession>
<keyword evidence="1" id="KW-1133">Transmembrane helix</keyword>
<keyword evidence="3" id="KW-1185">Reference proteome</keyword>
<name>A0A6M4GSI3_9PROT</name>
<dbReference type="Proteomes" id="UP000501534">
    <property type="component" value="Chromosome"/>
</dbReference>
<organism evidence="2 3">
    <name type="scientific">Usitatibacter rugosus</name>
    <dbReference type="NCBI Taxonomy" id="2732067"/>
    <lineage>
        <taxon>Bacteria</taxon>
        <taxon>Pseudomonadati</taxon>
        <taxon>Pseudomonadota</taxon>
        <taxon>Betaproteobacteria</taxon>
        <taxon>Nitrosomonadales</taxon>
        <taxon>Usitatibacteraceae</taxon>
        <taxon>Usitatibacter</taxon>
    </lineage>
</organism>
<evidence type="ECO:0000313" key="2">
    <source>
        <dbReference type="EMBL" id="QJR09263.1"/>
    </source>
</evidence>
<dbReference type="EMBL" id="CP053069">
    <property type="protein sequence ID" value="QJR09263.1"/>
    <property type="molecule type" value="Genomic_DNA"/>
</dbReference>
<feature type="transmembrane region" description="Helical" evidence="1">
    <location>
        <begin position="33"/>
        <end position="54"/>
    </location>
</feature>
<dbReference type="RefSeq" id="WP_171088968.1">
    <property type="nucleotide sequence ID" value="NZ_CP053069.1"/>
</dbReference>
<reference evidence="2 3" key="1">
    <citation type="submission" date="2020-04" db="EMBL/GenBank/DDBJ databases">
        <title>Usitatibacter rugosus gen. nov., sp. nov. and Usitatibacter palustris sp. nov., novel members of Usitatibacteraceae fam. nov. within the order Nitrosomonadales isolated from soil.</title>
        <authorList>
            <person name="Huber K.J."/>
            <person name="Neumann-Schaal M."/>
            <person name="Geppert A."/>
            <person name="Luckner M."/>
            <person name="Wanner G."/>
            <person name="Overmann J."/>
        </authorList>
    </citation>
    <scope>NUCLEOTIDE SEQUENCE [LARGE SCALE GENOMIC DNA]</scope>
    <source>
        <strain evidence="2 3">0125_3</strain>
    </source>
</reference>
<proteinExistence type="predicted"/>
<protein>
    <submittedName>
        <fullName evidence="2">Uncharacterized protein</fullName>
    </submittedName>
</protein>
<gene>
    <name evidence="2" type="ORF">DSM104443_00300</name>
</gene>
<dbReference type="AlphaFoldDB" id="A0A6M4GSI3"/>
<keyword evidence="1" id="KW-0812">Transmembrane</keyword>
<evidence type="ECO:0000313" key="3">
    <source>
        <dbReference type="Proteomes" id="UP000501534"/>
    </source>
</evidence>
<feature type="transmembrane region" description="Helical" evidence="1">
    <location>
        <begin position="7"/>
        <end position="27"/>
    </location>
</feature>
<dbReference type="KEGG" id="uru:DSM104443_00300"/>